<proteinExistence type="predicted"/>
<dbReference type="AlphaFoldDB" id="A0A915L3X7"/>
<evidence type="ECO:0000313" key="1">
    <source>
        <dbReference type="Proteomes" id="UP000887565"/>
    </source>
</evidence>
<evidence type="ECO:0000313" key="2">
    <source>
        <dbReference type="WBParaSite" id="nRc.2.0.1.t44469-RA"/>
    </source>
</evidence>
<dbReference type="Proteomes" id="UP000887565">
    <property type="component" value="Unplaced"/>
</dbReference>
<protein>
    <submittedName>
        <fullName evidence="2">Uncharacterized protein</fullName>
    </submittedName>
</protein>
<dbReference type="WBParaSite" id="nRc.2.0.1.t44469-RA">
    <property type="protein sequence ID" value="nRc.2.0.1.t44469-RA"/>
    <property type="gene ID" value="nRc.2.0.1.g44469"/>
</dbReference>
<organism evidence="1 2">
    <name type="scientific">Romanomermis culicivorax</name>
    <name type="common">Nematode worm</name>
    <dbReference type="NCBI Taxonomy" id="13658"/>
    <lineage>
        <taxon>Eukaryota</taxon>
        <taxon>Metazoa</taxon>
        <taxon>Ecdysozoa</taxon>
        <taxon>Nematoda</taxon>
        <taxon>Enoplea</taxon>
        <taxon>Dorylaimia</taxon>
        <taxon>Mermithida</taxon>
        <taxon>Mermithoidea</taxon>
        <taxon>Mermithidae</taxon>
        <taxon>Romanomermis</taxon>
    </lineage>
</organism>
<keyword evidence="1" id="KW-1185">Reference proteome</keyword>
<reference evidence="2" key="1">
    <citation type="submission" date="2022-11" db="UniProtKB">
        <authorList>
            <consortium name="WormBaseParasite"/>
        </authorList>
    </citation>
    <scope>IDENTIFICATION</scope>
</reference>
<name>A0A915L3X7_ROMCU</name>
<sequence length="56" mass="6252">MDAVALHKKIISYKEPFLPDCRREAISPIPVAPVLHSKKSYCGRGTSVTGLKKNYH</sequence>
<accession>A0A915L3X7</accession>